<accession>A0ABY7Q3E7</accession>
<dbReference type="EMBL" id="CP115450">
    <property type="protein sequence ID" value="WBP87037.1"/>
    <property type="molecule type" value="Genomic_DNA"/>
</dbReference>
<reference evidence="2" key="1">
    <citation type="submission" date="2022-12" db="EMBL/GenBank/DDBJ databases">
        <authorList>
            <person name="Mo P."/>
        </authorList>
    </citation>
    <scope>NUCLEOTIDE SEQUENCE [LARGE SCALE GENOMIC DNA]</scope>
    <source>
        <strain evidence="2">HUAS 3-15</strain>
    </source>
</reference>
<protein>
    <submittedName>
        <fullName evidence="1">Uncharacterized protein</fullName>
    </submittedName>
</protein>
<dbReference type="Proteomes" id="UP001212821">
    <property type="component" value="Chromosome"/>
</dbReference>
<keyword evidence="2" id="KW-1185">Reference proteome</keyword>
<proteinExistence type="predicted"/>
<gene>
    <name evidence="1" type="ORF">O1G21_15085</name>
</gene>
<name>A0ABY7Q3E7_9ACTN</name>
<dbReference type="RefSeq" id="WP_270144124.1">
    <property type="nucleotide sequence ID" value="NZ_CP115450.1"/>
</dbReference>
<evidence type="ECO:0000313" key="1">
    <source>
        <dbReference type="EMBL" id="WBP87037.1"/>
    </source>
</evidence>
<evidence type="ECO:0000313" key="2">
    <source>
        <dbReference type="Proteomes" id="UP001212821"/>
    </source>
</evidence>
<sequence>MSARLANNDGALDPMNSTGPWHGRVLPYSPMRIRAQYPPTQNMLMQGAATGGDVGATLGTVDSQNPSIWISSATASADGSVVADATAYRGSNVLQFGIPASTPPTPLSNARIFYALNPSFVPGKPYTFQAQIRNVTASTSLTVAPFFGWYGPDVTGANATYNVGSSVTLTGSATAPWTSVTYTATAPTSGVYGMFAGVLVTATSPASAVNLQADALQLEKGSTATAFTVPGVSYPMYSGFVERWPSKWDFGGTYGVVEPTAVDAFALLSQRQLNDPLTQEIYNHTPNFIYPLGDPQGVSYFTDATGNHGPASIGVSAYGAGSLTAGNKIQSATAGGTFLSSNTVVTIANQYPGTTTVGAASFVDLTYGGIRGPKDPGNWTRILAFRYTGPVPASGASAVMWTAFDGQRSNNYPSGSRIEIGIDSNGHVYCQVRGSNGTNVYGNNTNVNVCDGNWHLAIISYAYTVGFGVAVDNANISYFGGYSSATNPTGLISDSVGGWVDPGTGNGTVYNYQGDIAYAAEFTGFFFANDVTNIYNAWRNAFAGDSTDQRYARILRWAGYTGATDIAAGQTKSMGPAKVAGQDALSALNDVVQTENGVHYTSTSGTLTFRGRSTRYNSTTPLYTFGENTAAGEWPYENVELDFDSTHLANLVAVTQPSTGQTFTAADATSQTNFFPRSMSRTVNSANALECQDAANSFLSRYKNPLTRVQSIKLHPSANPGLWPVCLSLELNQRVRIMRRPFGAPAIQVDCFIEHIQWDLDDQNEASVTLQCSPVDATPYGLFASFHTALSVQASSGASSITIANGADNTNPAAAQIGPGQQLVLEPGTANSETVTVQSVGATSAGWTTCVIALTANLTKTHAANSVVCEPLPSGVTDPTTYDASAKFDSAAFSY</sequence>
<organism evidence="1 2">
    <name type="scientific">Kitasatospora cathayae</name>
    <dbReference type="NCBI Taxonomy" id="3004092"/>
    <lineage>
        <taxon>Bacteria</taxon>
        <taxon>Bacillati</taxon>
        <taxon>Actinomycetota</taxon>
        <taxon>Actinomycetes</taxon>
        <taxon>Kitasatosporales</taxon>
        <taxon>Streptomycetaceae</taxon>
        <taxon>Kitasatospora</taxon>
    </lineage>
</organism>